<feature type="active site" description="Proton acceptor" evidence="15">
    <location>
        <position position="360"/>
    </location>
</feature>
<gene>
    <name evidence="18" type="ORF">SAMN04488514_101643</name>
</gene>
<dbReference type="UniPathway" id="UPA00242"/>
<evidence type="ECO:0000256" key="5">
    <source>
        <dbReference type="ARBA" id="ARBA00006206"/>
    </source>
</evidence>
<dbReference type="EMBL" id="FNGV01000001">
    <property type="protein sequence ID" value="SDL39203.1"/>
    <property type="molecule type" value="Genomic_DNA"/>
</dbReference>
<evidence type="ECO:0000256" key="7">
    <source>
        <dbReference type="ARBA" id="ARBA00013185"/>
    </source>
</evidence>
<dbReference type="OrthoDB" id="9779408at2"/>
<feature type="active site" description="Proton donor" evidence="15">
    <location>
        <position position="223"/>
    </location>
</feature>
<feature type="binding site" evidence="17">
    <location>
        <begin position="123"/>
        <end position="124"/>
    </location>
    <ligand>
        <name>beta-D-galactose</name>
        <dbReference type="ChEBI" id="CHEBI:27667"/>
    </ligand>
</feature>
<evidence type="ECO:0000256" key="15">
    <source>
        <dbReference type="PIRSR" id="PIRSR005096-1"/>
    </source>
</evidence>
<evidence type="ECO:0000256" key="13">
    <source>
        <dbReference type="ARBA" id="ARBA00023277"/>
    </source>
</evidence>
<evidence type="ECO:0000256" key="6">
    <source>
        <dbReference type="ARBA" id="ARBA00011245"/>
    </source>
</evidence>
<dbReference type="GO" id="GO:0030246">
    <property type="term" value="F:carbohydrate binding"/>
    <property type="evidence" value="ECO:0007669"/>
    <property type="project" value="InterPro"/>
</dbReference>
<name>A0A1G9JQF6_9FLAO</name>
<dbReference type="FunFam" id="2.70.98.10:FF:000003">
    <property type="entry name" value="Aldose 1-epimerase"/>
    <property type="match status" value="1"/>
</dbReference>
<evidence type="ECO:0000256" key="14">
    <source>
        <dbReference type="PIRNR" id="PIRNR005096"/>
    </source>
</evidence>
<comment type="catalytic activity">
    <reaction evidence="1 14">
        <text>alpha-D-glucose = beta-D-glucose</text>
        <dbReference type="Rhea" id="RHEA:10264"/>
        <dbReference type="ChEBI" id="CHEBI:15903"/>
        <dbReference type="ChEBI" id="CHEBI:17925"/>
        <dbReference type="EC" id="5.1.3.3"/>
    </reaction>
</comment>
<dbReference type="EC" id="5.1.3.3" evidence="7 14"/>
<evidence type="ECO:0000256" key="12">
    <source>
        <dbReference type="ARBA" id="ARBA00023235"/>
    </source>
</evidence>
<keyword evidence="11" id="KW-0106">Calcium</keyword>
<proteinExistence type="inferred from homology"/>
<evidence type="ECO:0000256" key="16">
    <source>
        <dbReference type="PIRSR" id="PIRSR005096-2"/>
    </source>
</evidence>
<dbReference type="SUPFAM" id="SSF74650">
    <property type="entry name" value="Galactose mutarotase-like"/>
    <property type="match status" value="1"/>
</dbReference>
<keyword evidence="10" id="KW-0597">Phosphoprotein</keyword>
<organism evidence="18 19">
    <name type="scientific">Kriegella aquimaris</name>
    <dbReference type="NCBI Taxonomy" id="192904"/>
    <lineage>
        <taxon>Bacteria</taxon>
        <taxon>Pseudomonadati</taxon>
        <taxon>Bacteroidota</taxon>
        <taxon>Flavobacteriia</taxon>
        <taxon>Flavobacteriales</taxon>
        <taxon>Flavobacteriaceae</taxon>
        <taxon>Kriegella</taxon>
    </lineage>
</organism>
<evidence type="ECO:0000256" key="3">
    <source>
        <dbReference type="ARBA" id="ARBA00004496"/>
    </source>
</evidence>
<evidence type="ECO:0000313" key="18">
    <source>
        <dbReference type="EMBL" id="SDL39203.1"/>
    </source>
</evidence>
<evidence type="ECO:0000256" key="17">
    <source>
        <dbReference type="PIRSR" id="PIRSR005096-3"/>
    </source>
</evidence>
<dbReference type="PANTHER" id="PTHR10091">
    <property type="entry name" value="ALDOSE-1-EPIMERASE"/>
    <property type="match status" value="1"/>
</dbReference>
<dbReference type="AlphaFoldDB" id="A0A1G9JQF6"/>
<comment type="subunit">
    <text evidence="6">Monomer.</text>
</comment>
<dbReference type="InterPro" id="IPR018052">
    <property type="entry name" value="Ald1_epimerase_CS"/>
</dbReference>
<evidence type="ECO:0000313" key="19">
    <source>
        <dbReference type="Proteomes" id="UP000199440"/>
    </source>
</evidence>
<feature type="binding site" evidence="17">
    <location>
        <begin position="223"/>
        <end position="225"/>
    </location>
    <ligand>
        <name>beta-D-galactose</name>
        <dbReference type="ChEBI" id="CHEBI:27667"/>
    </ligand>
</feature>
<reference evidence="19" key="1">
    <citation type="submission" date="2016-10" db="EMBL/GenBank/DDBJ databases">
        <authorList>
            <person name="Varghese N."/>
            <person name="Submissions S."/>
        </authorList>
    </citation>
    <scope>NUCLEOTIDE SEQUENCE [LARGE SCALE GENOMIC DNA]</scope>
    <source>
        <strain evidence="19">DSM 19886</strain>
    </source>
</reference>
<dbReference type="GO" id="GO:0005737">
    <property type="term" value="C:cytoplasm"/>
    <property type="evidence" value="ECO:0007669"/>
    <property type="project" value="UniProtKB-SubCell"/>
</dbReference>
<dbReference type="Proteomes" id="UP000199440">
    <property type="component" value="Unassembled WGS sequence"/>
</dbReference>
<evidence type="ECO:0000256" key="2">
    <source>
        <dbReference type="ARBA" id="ARBA00001913"/>
    </source>
</evidence>
<dbReference type="CDD" id="cd09019">
    <property type="entry name" value="galactose_mutarotase_like"/>
    <property type="match status" value="1"/>
</dbReference>
<dbReference type="NCBIfam" id="NF008277">
    <property type="entry name" value="PRK11055.1"/>
    <property type="match status" value="1"/>
</dbReference>
<dbReference type="Pfam" id="PF01263">
    <property type="entry name" value="Aldose_epim"/>
    <property type="match status" value="1"/>
</dbReference>
<dbReference type="GO" id="GO:0004034">
    <property type="term" value="F:aldose 1-epimerase activity"/>
    <property type="evidence" value="ECO:0007669"/>
    <property type="project" value="UniProtKB-EC"/>
</dbReference>
<dbReference type="InterPro" id="IPR011013">
    <property type="entry name" value="Gal_mutarotase_sf_dom"/>
</dbReference>
<evidence type="ECO:0000256" key="4">
    <source>
        <dbReference type="ARBA" id="ARBA00005028"/>
    </source>
</evidence>
<keyword evidence="19" id="KW-1185">Reference proteome</keyword>
<evidence type="ECO:0000256" key="1">
    <source>
        <dbReference type="ARBA" id="ARBA00001614"/>
    </source>
</evidence>
<dbReference type="InterPro" id="IPR047215">
    <property type="entry name" value="Galactose_mutarotase-like"/>
</dbReference>
<dbReference type="RefSeq" id="WP_089885182.1">
    <property type="nucleotide sequence ID" value="NZ_FNGV01000001.1"/>
</dbReference>
<evidence type="ECO:0000256" key="8">
    <source>
        <dbReference type="ARBA" id="ARBA00014165"/>
    </source>
</evidence>
<dbReference type="InterPro" id="IPR014718">
    <property type="entry name" value="GH-type_carb-bd"/>
</dbReference>
<keyword evidence="9" id="KW-0963">Cytoplasm</keyword>
<protein>
    <recommendedName>
        <fullName evidence="8 14">Aldose 1-epimerase</fullName>
        <ecNumber evidence="7 14">5.1.3.3</ecNumber>
    </recommendedName>
</protein>
<dbReference type="GO" id="GO:0033499">
    <property type="term" value="P:galactose catabolic process via UDP-galactose, Leloir pathway"/>
    <property type="evidence" value="ECO:0007669"/>
    <property type="project" value="TreeGrafter"/>
</dbReference>
<dbReference type="InterPro" id="IPR015443">
    <property type="entry name" value="Aldose_1-epimerase"/>
</dbReference>
<dbReference type="GO" id="GO:0006006">
    <property type="term" value="P:glucose metabolic process"/>
    <property type="evidence" value="ECO:0007669"/>
    <property type="project" value="TreeGrafter"/>
</dbReference>
<keyword evidence="13 14" id="KW-0119">Carbohydrate metabolism</keyword>
<dbReference type="PIRSF" id="PIRSF005096">
    <property type="entry name" value="GALM"/>
    <property type="match status" value="1"/>
</dbReference>
<feature type="binding site" evidence="16">
    <location>
        <position position="295"/>
    </location>
    <ligand>
        <name>beta-D-galactose</name>
        <dbReference type="ChEBI" id="CHEBI:27667"/>
    </ligand>
</feature>
<comment type="subcellular location">
    <subcellularLocation>
        <location evidence="3">Cytoplasm</location>
    </subcellularLocation>
</comment>
<dbReference type="PANTHER" id="PTHR10091:SF0">
    <property type="entry name" value="GALACTOSE MUTAROTASE"/>
    <property type="match status" value="1"/>
</dbReference>
<evidence type="ECO:0000256" key="10">
    <source>
        <dbReference type="ARBA" id="ARBA00022553"/>
    </source>
</evidence>
<comment type="pathway">
    <text evidence="4 14">Carbohydrate metabolism; hexose metabolism.</text>
</comment>
<accession>A0A1G9JQF6</accession>
<dbReference type="PROSITE" id="PS00545">
    <property type="entry name" value="ALDOSE_1_EPIMERASE"/>
    <property type="match status" value="1"/>
</dbReference>
<dbReference type="InterPro" id="IPR008183">
    <property type="entry name" value="Aldose_1/G6P_1-epimerase"/>
</dbReference>
<comment type="similarity">
    <text evidence="5 14">Belongs to the aldose epimerase family.</text>
</comment>
<dbReference type="Gene3D" id="2.70.98.10">
    <property type="match status" value="1"/>
</dbReference>
<dbReference type="STRING" id="192904.SAMN04488514_101643"/>
<evidence type="ECO:0000256" key="11">
    <source>
        <dbReference type="ARBA" id="ARBA00022837"/>
    </source>
</evidence>
<evidence type="ECO:0000256" key="9">
    <source>
        <dbReference type="ARBA" id="ARBA00022490"/>
    </source>
</evidence>
<sequence length="395" mass="43693">MNLLKNFTYSFLLLGFALANLQCKPEKKDDEAAKVEVEPEKETVSITKNIFGITPDGEKVERYTLRNDSGVEVDIITYGGIITSLKAPDKNGVAEDVVLGYNRFNQYLDKSPYFGAIIGRYGNRIAKGKFSIGDTEYTLALNNGENHLHGGLKGFDKILWKPSVAKGTDFVSLKLTYLSKDMEEGFPGNLNVTVTYILTNDSSLKMLYEATTDKTTIVNLTNHSYFNLSGDFSQTILDHEVTLNADKYLPVDETLIPTGKSASVEGTPFDFREPKTIREDIGKKNDQLTIGGGFDHCWVLNDQNSGVRLGATVYHPASGRVLEVLTDEPGVQFYSGNFLDGTLPAKNGGTYGQRSGFCLETEHYPDSPNQPDFPSVILNPGETYNSQTVYRFSTK</sequence>
<comment type="cofactor">
    <cofactor evidence="2">
        <name>Ca(2+)</name>
        <dbReference type="ChEBI" id="CHEBI:29108"/>
    </cofactor>
</comment>
<keyword evidence="12 14" id="KW-0413">Isomerase</keyword>